<evidence type="ECO:0000256" key="4">
    <source>
        <dbReference type="ARBA" id="ARBA00022490"/>
    </source>
</evidence>
<dbReference type="GO" id="GO:0009168">
    <property type="term" value="P:purine ribonucleoside monophosphate biosynthetic process"/>
    <property type="evidence" value="ECO:0007669"/>
    <property type="project" value="InterPro"/>
</dbReference>
<dbReference type="GO" id="GO:0046872">
    <property type="term" value="F:metal ion binding"/>
    <property type="evidence" value="ECO:0007669"/>
    <property type="project" value="UniProtKB-KW"/>
</dbReference>
<evidence type="ECO:0000256" key="2">
    <source>
        <dbReference type="ARBA" id="ARBA00006676"/>
    </source>
</evidence>
<sequence length="353" mass="39365">MAASALVACTSHELETFIAGLPKAELHLHIEGSFEPDLMFQVAQRNAIDIPFETIAELKAAYEFHNLQEFLDIYYEGMRALRTEQDFYDLTWAYLLKAHSEKVLHTEIMFDPQAHTERGVAFSSVINGIHRAMSTARTDLGITSCLIMNFLRHLDEASALHTLRESLPHRDKITAVGLDSTELNIPPTTFQRVFAEAREAGYRLVAHAGEEGPPEYVWQALDQLQIERIDHGNRCLEDEALVRRLATDGVGLTVCPLSNLKLCVVSALDHHPLRLMLQKGLRPSINSDDPAYFGGYVNANYAAVAQALGLTKAELALCARISFETSFLSEAEKEERVADVEEYLRRNGDAGAP</sequence>
<protein>
    <recommendedName>
        <fullName evidence="3">Adenosine deaminase</fullName>
    </recommendedName>
</protein>
<comment type="cofactor">
    <cofactor evidence="1">
        <name>Zn(2+)</name>
        <dbReference type="ChEBI" id="CHEBI:29105"/>
    </cofactor>
</comment>
<dbReference type="PANTHER" id="PTHR43114">
    <property type="entry name" value="ADENINE DEAMINASE"/>
    <property type="match status" value="1"/>
</dbReference>
<dbReference type="GO" id="GO:0000034">
    <property type="term" value="F:adenine deaminase activity"/>
    <property type="evidence" value="ECO:0007669"/>
    <property type="project" value="InterPro"/>
</dbReference>
<dbReference type="CDD" id="cd01320">
    <property type="entry name" value="ADA"/>
    <property type="match status" value="1"/>
</dbReference>
<keyword evidence="9" id="KW-0539">Nucleus</keyword>
<evidence type="ECO:0000256" key="3">
    <source>
        <dbReference type="ARBA" id="ARBA00018099"/>
    </source>
</evidence>
<dbReference type="SUPFAM" id="SSF51556">
    <property type="entry name" value="Metallo-dependent hydrolases"/>
    <property type="match status" value="1"/>
</dbReference>
<dbReference type="NCBIfam" id="NF006850">
    <property type="entry name" value="PRK09358.1-6"/>
    <property type="match status" value="1"/>
</dbReference>
<keyword evidence="7" id="KW-0862">Zinc</keyword>
<gene>
    <name evidence="11" type="ORF">EGYM00163_LOCUS51375</name>
</gene>
<dbReference type="PROSITE" id="PS00485">
    <property type="entry name" value="A_DEAMINASE"/>
    <property type="match status" value="1"/>
</dbReference>
<reference evidence="11" key="1">
    <citation type="submission" date="2021-01" db="EMBL/GenBank/DDBJ databases">
        <authorList>
            <person name="Corre E."/>
            <person name="Pelletier E."/>
            <person name="Niang G."/>
            <person name="Scheremetjew M."/>
            <person name="Finn R."/>
            <person name="Kale V."/>
            <person name="Holt S."/>
            <person name="Cochrane G."/>
            <person name="Meng A."/>
            <person name="Brown T."/>
            <person name="Cohen L."/>
        </authorList>
    </citation>
    <scope>NUCLEOTIDE SEQUENCE</scope>
    <source>
        <strain evidence="11">CCMP1594</strain>
    </source>
</reference>
<dbReference type="GO" id="GO:0009117">
    <property type="term" value="P:nucleotide metabolic process"/>
    <property type="evidence" value="ECO:0007669"/>
    <property type="project" value="UniProtKB-KW"/>
</dbReference>
<keyword evidence="8" id="KW-0546">Nucleotide metabolism</keyword>
<proteinExistence type="inferred from homology"/>
<dbReference type="InterPro" id="IPR032466">
    <property type="entry name" value="Metal_Hydrolase"/>
</dbReference>
<dbReference type="InterPro" id="IPR028892">
    <property type="entry name" value="ADE"/>
</dbReference>
<evidence type="ECO:0000256" key="6">
    <source>
        <dbReference type="ARBA" id="ARBA00022801"/>
    </source>
</evidence>
<name>A0A7S4GLJ7_9EUGL</name>
<keyword evidence="6" id="KW-0378">Hydrolase</keyword>
<dbReference type="GO" id="GO:0043103">
    <property type="term" value="P:hypoxanthine salvage"/>
    <property type="evidence" value="ECO:0007669"/>
    <property type="project" value="TreeGrafter"/>
</dbReference>
<keyword evidence="4" id="KW-0963">Cytoplasm</keyword>
<dbReference type="Gene3D" id="3.20.20.140">
    <property type="entry name" value="Metal-dependent hydrolases"/>
    <property type="match status" value="1"/>
</dbReference>
<dbReference type="HAMAP" id="MF_01962">
    <property type="entry name" value="Adenine_deaminase"/>
    <property type="match status" value="1"/>
</dbReference>
<dbReference type="Pfam" id="PF00962">
    <property type="entry name" value="A_deaminase"/>
    <property type="match status" value="1"/>
</dbReference>
<dbReference type="GO" id="GO:0006146">
    <property type="term" value="P:adenine catabolic process"/>
    <property type="evidence" value="ECO:0007669"/>
    <property type="project" value="InterPro"/>
</dbReference>
<evidence type="ECO:0000256" key="7">
    <source>
        <dbReference type="ARBA" id="ARBA00022833"/>
    </source>
</evidence>
<evidence type="ECO:0000256" key="8">
    <source>
        <dbReference type="ARBA" id="ARBA00023080"/>
    </source>
</evidence>
<accession>A0A7S4GLJ7</accession>
<dbReference type="EMBL" id="HBJA01149409">
    <property type="protein sequence ID" value="CAE0840525.1"/>
    <property type="molecule type" value="Transcribed_RNA"/>
</dbReference>
<comment type="similarity">
    <text evidence="2">Belongs to the metallo-dependent hydrolases superfamily. Adenosine and AMP deaminases family.</text>
</comment>
<evidence type="ECO:0000256" key="9">
    <source>
        <dbReference type="ARBA" id="ARBA00023242"/>
    </source>
</evidence>
<dbReference type="InterPro" id="IPR006650">
    <property type="entry name" value="A/AMP_deam_AS"/>
</dbReference>
<keyword evidence="5" id="KW-0479">Metal-binding</keyword>
<dbReference type="PANTHER" id="PTHR43114:SF6">
    <property type="entry name" value="ADENINE DEAMINASE"/>
    <property type="match status" value="1"/>
</dbReference>
<dbReference type="GO" id="GO:0005829">
    <property type="term" value="C:cytosol"/>
    <property type="evidence" value="ECO:0007669"/>
    <property type="project" value="TreeGrafter"/>
</dbReference>
<evidence type="ECO:0000259" key="10">
    <source>
        <dbReference type="Pfam" id="PF00962"/>
    </source>
</evidence>
<dbReference type="NCBIfam" id="TIGR01430">
    <property type="entry name" value="aden_deam"/>
    <property type="match status" value="1"/>
</dbReference>
<evidence type="ECO:0000313" key="11">
    <source>
        <dbReference type="EMBL" id="CAE0840525.1"/>
    </source>
</evidence>
<dbReference type="AlphaFoldDB" id="A0A7S4GLJ7"/>
<dbReference type="InterPro" id="IPR006330">
    <property type="entry name" value="Ado/ade_deaminase"/>
</dbReference>
<feature type="domain" description="Adenosine deaminase" evidence="10">
    <location>
        <begin position="22"/>
        <end position="340"/>
    </location>
</feature>
<evidence type="ECO:0000256" key="5">
    <source>
        <dbReference type="ARBA" id="ARBA00022723"/>
    </source>
</evidence>
<dbReference type="InterPro" id="IPR001365">
    <property type="entry name" value="A_deaminase_dom"/>
</dbReference>
<organism evidence="11">
    <name type="scientific">Eutreptiella gymnastica</name>
    <dbReference type="NCBI Taxonomy" id="73025"/>
    <lineage>
        <taxon>Eukaryota</taxon>
        <taxon>Discoba</taxon>
        <taxon>Euglenozoa</taxon>
        <taxon>Euglenida</taxon>
        <taxon>Spirocuta</taxon>
        <taxon>Euglenophyceae</taxon>
        <taxon>Eutreptiales</taxon>
        <taxon>Eutreptiaceae</taxon>
        <taxon>Eutreptiella</taxon>
    </lineage>
</organism>
<evidence type="ECO:0000256" key="1">
    <source>
        <dbReference type="ARBA" id="ARBA00001947"/>
    </source>
</evidence>